<dbReference type="PANTHER" id="PTHR11839">
    <property type="entry name" value="UDP/ADP-SUGAR PYROPHOSPHATASE"/>
    <property type="match status" value="1"/>
</dbReference>
<gene>
    <name evidence="4" type="ORF">NE695_08695</name>
</gene>
<feature type="domain" description="Nudix hydrolase" evidence="3">
    <location>
        <begin position="40"/>
        <end position="169"/>
    </location>
</feature>
<comment type="cofactor">
    <cofactor evidence="1">
        <name>Mg(2+)</name>
        <dbReference type="ChEBI" id="CHEBI:18420"/>
    </cofactor>
</comment>
<dbReference type="SUPFAM" id="SSF55811">
    <property type="entry name" value="Nudix"/>
    <property type="match status" value="1"/>
</dbReference>
<accession>A0ABT1RZ92</accession>
<dbReference type="InterPro" id="IPR015797">
    <property type="entry name" value="NUDIX_hydrolase-like_dom_sf"/>
</dbReference>
<evidence type="ECO:0000313" key="5">
    <source>
        <dbReference type="Proteomes" id="UP001524473"/>
    </source>
</evidence>
<dbReference type="Gene3D" id="3.90.79.10">
    <property type="entry name" value="Nucleoside Triphosphate Pyrophosphohydrolase"/>
    <property type="match status" value="1"/>
</dbReference>
<dbReference type="InterPro" id="IPR000086">
    <property type="entry name" value="NUDIX_hydrolase_dom"/>
</dbReference>
<organism evidence="4 5">
    <name type="scientific">Neglectibacter timonensis</name>
    <dbReference type="NCBI Taxonomy" id="1776382"/>
    <lineage>
        <taxon>Bacteria</taxon>
        <taxon>Bacillati</taxon>
        <taxon>Bacillota</taxon>
        <taxon>Clostridia</taxon>
        <taxon>Eubacteriales</taxon>
        <taxon>Oscillospiraceae</taxon>
        <taxon>Neglectibacter</taxon>
    </lineage>
</organism>
<evidence type="ECO:0000256" key="1">
    <source>
        <dbReference type="ARBA" id="ARBA00001946"/>
    </source>
</evidence>
<proteinExistence type="predicted"/>
<protein>
    <submittedName>
        <fullName evidence="4">NUDIX hydrolase</fullName>
    </submittedName>
</protein>
<dbReference type="Pfam" id="PF00293">
    <property type="entry name" value="NUDIX"/>
    <property type="match status" value="1"/>
</dbReference>
<evidence type="ECO:0000259" key="3">
    <source>
        <dbReference type="PROSITE" id="PS51462"/>
    </source>
</evidence>
<keyword evidence="2 4" id="KW-0378">Hydrolase</keyword>
<dbReference type="EMBL" id="JANFZH010000017">
    <property type="protein sequence ID" value="MCQ4839992.1"/>
    <property type="molecule type" value="Genomic_DNA"/>
</dbReference>
<evidence type="ECO:0000256" key="2">
    <source>
        <dbReference type="ARBA" id="ARBA00022801"/>
    </source>
</evidence>
<evidence type="ECO:0000313" key="4">
    <source>
        <dbReference type="EMBL" id="MCQ4839992.1"/>
    </source>
</evidence>
<dbReference type="PANTHER" id="PTHR11839:SF18">
    <property type="entry name" value="NUDIX HYDROLASE DOMAIN-CONTAINING PROTEIN"/>
    <property type="match status" value="1"/>
</dbReference>
<keyword evidence="5" id="KW-1185">Reference proteome</keyword>
<sequence length="182" mass="20508">MKLFEKTVKEQEIYSGRIIRVHLDDVVLENGSETKREVVDHPGGVSVAVLTENNELILVRQFRYPYKQVLLELPAGKLEQGEDPFEAVKREQREETGTVGEHYISLGNVYPTPGYCGEIIRLWACRASGSTGELQLDEDEFLATERLPLDKAVEMVLNNEIPDAKTQIGILKTARLVEQGKL</sequence>
<name>A0ABT1RZ92_9FIRM</name>
<dbReference type="PROSITE" id="PS51462">
    <property type="entry name" value="NUDIX"/>
    <property type="match status" value="1"/>
</dbReference>
<dbReference type="RefSeq" id="WP_082942057.1">
    <property type="nucleotide sequence ID" value="NZ_CAJKKG010000055.1"/>
</dbReference>
<dbReference type="Proteomes" id="UP001524473">
    <property type="component" value="Unassembled WGS sequence"/>
</dbReference>
<comment type="caution">
    <text evidence="4">The sequence shown here is derived from an EMBL/GenBank/DDBJ whole genome shotgun (WGS) entry which is preliminary data.</text>
</comment>
<reference evidence="4 5" key="1">
    <citation type="submission" date="2022-06" db="EMBL/GenBank/DDBJ databases">
        <title>Isolation of gut microbiota from human fecal samples.</title>
        <authorList>
            <person name="Pamer E.G."/>
            <person name="Barat B."/>
            <person name="Waligurski E."/>
            <person name="Medina S."/>
            <person name="Paddock L."/>
            <person name="Mostad J."/>
        </authorList>
    </citation>
    <scope>NUCLEOTIDE SEQUENCE [LARGE SCALE GENOMIC DNA]</scope>
    <source>
        <strain evidence="4 5">DFI.9.73</strain>
    </source>
</reference>
<dbReference type="GO" id="GO:0016787">
    <property type="term" value="F:hydrolase activity"/>
    <property type="evidence" value="ECO:0007669"/>
    <property type="project" value="UniProtKB-KW"/>
</dbReference>